<dbReference type="Proteomes" id="UP000184036">
    <property type="component" value="Unassembled WGS sequence"/>
</dbReference>
<sequence>MHCLRWAATNNGGVLPLKKPLNPSVYAIKKNTQKIFDDNNDAHRNQKSNND</sequence>
<gene>
    <name evidence="1" type="ORF">SAMN05444396_10714</name>
</gene>
<organism evidence="1 2">
    <name type="scientific">Flavobacterium segetis</name>
    <dbReference type="NCBI Taxonomy" id="271157"/>
    <lineage>
        <taxon>Bacteria</taxon>
        <taxon>Pseudomonadati</taxon>
        <taxon>Bacteroidota</taxon>
        <taxon>Flavobacteriia</taxon>
        <taxon>Flavobacteriales</taxon>
        <taxon>Flavobacteriaceae</taxon>
        <taxon>Flavobacterium</taxon>
    </lineage>
</organism>
<proteinExistence type="predicted"/>
<name>A0A1M5IFB6_9FLAO</name>
<accession>A0A1M5IFB6</accession>
<protein>
    <submittedName>
        <fullName evidence="1">Uncharacterized protein</fullName>
    </submittedName>
</protein>
<evidence type="ECO:0000313" key="2">
    <source>
        <dbReference type="Proteomes" id="UP000184036"/>
    </source>
</evidence>
<dbReference type="AlphaFoldDB" id="A0A1M5IFB6"/>
<keyword evidence="2" id="KW-1185">Reference proteome</keyword>
<evidence type="ECO:0000313" key="1">
    <source>
        <dbReference type="EMBL" id="SHG26926.1"/>
    </source>
</evidence>
<dbReference type="EMBL" id="FQWE01000007">
    <property type="protein sequence ID" value="SHG26926.1"/>
    <property type="molecule type" value="Genomic_DNA"/>
</dbReference>
<reference evidence="2" key="1">
    <citation type="submission" date="2016-11" db="EMBL/GenBank/DDBJ databases">
        <authorList>
            <person name="Varghese N."/>
            <person name="Submissions S."/>
        </authorList>
    </citation>
    <scope>NUCLEOTIDE SEQUENCE [LARGE SCALE GENOMIC DNA]</scope>
    <source>
        <strain evidence="2">DSM 19741</strain>
    </source>
</reference>